<organism evidence="5 6">
    <name type="scientific">Xanthocytophaga flava</name>
    <dbReference type="NCBI Taxonomy" id="3048013"/>
    <lineage>
        <taxon>Bacteria</taxon>
        <taxon>Pseudomonadati</taxon>
        <taxon>Bacteroidota</taxon>
        <taxon>Cytophagia</taxon>
        <taxon>Cytophagales</taxon>
        <taxon>Rhodocytophagaceae</taxon>
        <taxon>Xanthocytophaga</taxon>
    </lineage>
</organism>
<comment type="similarity">
    <text evidence="1">Belongs to the BlaI transcriptional regulatory family.</text>
</comment>
<dbReference type="GO" id="GO:0045892">
    <property type="term" value="P:negative regulation of DNA-templated transcription"/>
    <property type="evidence" value="ECO:0007669"/>
    <property type="project" value="InterPro"/>
</dbReference>
<evidence type="ECO:0000256" key="4">
    <source>
        <dbReference type="ARBA" id="ARBA00023163"/>
    </source>
</evidence>
<protein>
    <submittedName>
        <fullName evidence="5">BlaI/MecI/CopY family transcriptional regulator</fullName>
    </submittedName>
</protein>
<evidence type="ECO:0000313" key="6">
    <source>
        <dbReference type="Proteomes" id="UP001241110"/>
    </source>
</evidence>
<dbReference type="EMBL" id="JASJOS010000001">
    <property type="protein sequence ID" value="MDJ1478905.1"/>
    <property type="molecule type" value="Genomic_DNA"/>
</dbReference>
<dbReference type="AlphaFoldDB" id="A0AAE3QHI1"/>
<name>A0AAE3QHI1_9BACT</name>
<comment type="caution">
    <text evidence="5">The sequence shown here is derived from an EMBL/GenBank/DDBJ whole genome shotgun (WGS) entry which is preliminary data.</text>
</comment>
<dbReference type="Proteomes" id="UP001241110">
    <property type="component" value="Unassembled WGS sequence"/>
</dbReference>
<keyword evidence="3" id="KW-0238">DNA-binding</keyword>
<evidence type="ECO:0000256" key="1">
    <source>
        <dbReference type="ARBA" id="ARBA00011046"/>
    </source>
</evidence>
<evidence type="ECO:0000256" key="3">
    <source>
        <dbReference type="ARBA" id="ARBA00023125"/>
    </source>
</evidence>
<dbReference type="PIRSF" id="PIRSF019455">
    <property type="entry name" value="CopR_AtkY"/>
    <property type="match status" value="1"/>
</dbReference>
<dbReference type="Gene3D" id="1.10.10.10">
    <property type="entry name" value="Winged helix-like DNA-binding domain superfamily/Winged helix DNA-binding domain"/>
    <property type="match status" value="1"/>
</dbReference>
<reference evidence="5" key="1">
    <citation type="submission" date="2023-05" db="EMBL/GenBank/DDBJ databases">
        <authorList>
            <person name="Zhang X."/>
        </authorList>
    </citation>
    <scope>NUCLEOTIDE SEQUENCE</scope>
    <source>
        <strain evidence="5">YF14B1</strain>
    </source>
</reference>
<sequence length="129" mass="14888">MQNPIPKPTEAELEILQILWQKEQATVRDVHEQLTLSKESVYTTTLKIMQIMAEKGLVTRNEENRTHIYMAAVREEDIQKTLLDKFIDTTFRGSAMKLVMQALGNNKTSSEELAEIQRLLEQMRGKKPS</sequence>
<gene>
    <name evidence="5" type="ORF">QNI16_00330</name>
</gene>
<evidence type="ECO:0000313" key="5">
    <source>
        <dbReference type="EMBL" id="MDJ1478905.1"/>
    </source>
</evidence>
<keyword evidence="4" id="KW-0804">Transcription</keyword>
<proteinExistence type="inferred from homology"/>
<evidence type="ECO:0000256" key="2">
    <source>
        <dbReference type="ARBA" id="ARBA00023015"/>
    </source>
</evidence>
<dbReference type="RefSeq" id="WP_313974671.1">
    <property type="nucleotide sequence ID" value="NZ_JASJOS010000001.1"/>
</dbReference>
<keyword evidence="2" id="KW-0805">Transcription regulation</keyword>
<dbReference type="SUPFAM" id="SSF46785">
    <property type="entry name" value="Winged helix' DNA-binding domain"/>
    <property type="match status" value="1"/>
</dbReference>
<dbReference type="InterPro" id="IPR036388">
    <property type="entry name" value="WH-like_DNA-bd_sf"/>
</dbReference>
<dbReference type="Pfam" id="PF03965">
    <property type="entry name" value="Penicillinase_R"/>
    <property type="match status" value="1"/>
</dbReference>
<dbReference type="GO" id="GO:0003677">
    <property type="term" value="F:DNA binding"/>
    <property type="evidence" value="ECO:0007669"/>
    <property type="project" value="UniProtKB-KW"/>
</dbReference>
<accession>A0AAE3QHI1</accession>
<dbReference type="InterPro" id="IPR005650">
    <property type="entry name" value="BlaI_family"/>
</dbReference>
<dbReference type="InterPro" id="IPR036390">
    <property type="entry name" value="WH_DNA-bd_sf"/>
</dbReference>
<dbReference type="Gene3D" id="1.10.4040.10">
    <property type="entry name" value="Penicillinase repressor domain"/>
    <property type="match status" value="1"/>
</dbReference>